<dbReference type="EMBL" id="CP022747">
    <property type="protein sequence ID" value="ASY46529.1"/>
    <property type="molecule type" value="Genomic_DNA"/>
</dbReference>
<proteinExistence type="predicted"/>
<dbReference type="KEGG" id="shyd:CJD35_18750"/>
<dbReference type="Proteomes" id="UP000217141">
    <property type="component" value="Plasmid p1"/>
</dbReference>
<evidence type="ECO:0000313" key="1">
    <source>
        <dbReference type="EMBL" id="ASY46529.1"/>
    </source>
</evidence>
<accession>A0A249MZH1</accession>
<reference evidence="1 2" key="1">
    <citation type="submission" date="2017-08" db="EMBL/GenBank/DDBJ databases">
        <title>Whole Genome Sequence of Sphingobium hydrophobicum C1: Insights into Adaption to the Electronic-waste Contaminated Sediment.</title>
        <authorList>
            <person name="Song D."/>
            <person name="Chen X."/>
            <person name="Xu M."/>
        </authorList>
    </citation>
    <scope>NUCLEOTIDE SEQUENCE [LARGE SCALE GENOMIC DNA]</scope>
    <source>
        <strain evidence="1 2">C1</strain>
        <plasmid evidence="1 2">p1</plasmid>
    </source>
</reference>
<dbReference type="AlphaFoldDB" id="A0A249MZH1"/>
<dbReference type="RefSeq" id="WP_095687417.1">
    <property type="nucleotide sequence ID" value="NZ_CP022747.1"/>
</dbReference>
<dbReference type="Pfam" id="PF06233">
    <property type="entry name" value="Usg"/>
    <property type="match status" value="1"/>
</dbReference>
<name>A0A249MZH1_SPHXE</name>
<dbReference type="InterPro" id="IPR009354">
    <property type="entry name" value="Usg"/>
</dbReference>
<gene>
    <name evidence="1" type="ORF">CJD35_18750</name>
</gene>
<sequence length="89" mass="10403">MSDRGFLAQLQGYGMTTAEIHYYRPDAPSLLQLFVWQEYDLAPDFPVLFDFLDHWRHEITAALHSVRIAHEQMIRPTEWSAVDGILSIR</sequence>
<organism evidence="1 2">
    <name type="scientific">Sphingobium xenophagum</name>
    <dbReference type="NCBI Taxonomy" id="121428"/>
    <lineage>
        <taxon>Bacteria</taxon>
        <taxon>Pseudomonadati</taxon>
        <taxon>Pseudomonadota</taxon>
        <taxon>Alphaproteobacteria</taxon>
        <taxon>Sphingomonadales</taxon>
        <taxon>Sphingomonadaceae</taxon>
        <taxon>Sphingobium</taxon>
    </lineage>
</organism>
<keyword evidence="1" id="KW-0614">Plasmid</keyword>
<geneLocation type="plasmid" evidence="1 2">
    <name>p1</name>
</geneLocation>
<protein>
    <submittedName>
        <fullName evidence="1">Protein usg</fullName>
    </submittedName>
</protein>
<evidence type="ECO:0000313" key="2">
    <source>
        <dbReference type="Proteomes" id="UP000217141"/>
    </source>
</evidence>